<dbReference type="EMBL" id="JACEIK010000475">
    <property type="protein sequence ID" value="MCD7457743.1"/>
    <property type="molecule type" value="Genomic_DNA"/>
</dbReference>
<protein>
    <submittedName>
        <fullName evidence="2">Uncharacterized protein</fullName>
    </submittedName>
</protein>
<proteinExistence type="predicted"/>
<gene>
    <name evidence="2" type="ORF">HAX54_036045</name>
</gene>
<keyword evidence="3" id="KW-1185">Reference proteome</keyword>
<name>A0ABS8SFW7_DATST</name>
<reference evidence="2 3" key="1">
    <citation type="journal article" date="2021" name="BMC Genomics">
        <title>Datura genome reveals duplications of psychoactive alkaloid biosynthetic genes and high mutation rate following tissue culture.</title>
        <authorList>
            <person name="Rajewski A."/>
            <person name="Carter-House D."/>
            <person name="Stajich J."/>
            <person name="Litt A."/>
        </authorList>
    </citation>
    <scope>NUCLEOTIDE SEQUENCE [LARGE SCALE GENOMIC DNA]</scope>
    <source>
        <strain evidence="2">AR-01</strain>
    </source>
</reference>
<sequence length="86" mass="10183">MKSHSDVQRNSNYPRGISERWPGDVARRSWERLAFQMGITRRVNGTLTNKIFHDCKHLFMIYTNFQGFDTDISTGQTILNFMTIYY</sequence>
<evidence type="ECO:0000256" key="1">
    <source>
        <dbReference type="SAM" id="MobiDB-lite"/>
    </source>
</evidence>
<evidence type="ECO:0000313" key="2">
    <source>
        <dbReference type="EMBL" id="MCD7457743.1"/>
    </source>
</evidence>
<feature type="region of interest" description="Disordered" evidence="1">
    <location>
        <begin position="1"/>
        <end position="20"/>
    </location>
</feature>
<evidence type="ECO:0000313" key="3">
    <source>
        <dbReference type="Proteomes" id="UP000823775"/>
    </source>
</evidence>
<accession>A0ABS8SFW7</accession>
<dbReference type="Proteomes" id="UP000823775">
    <property type="component" value="Unassembled WGS sequence"/>
</dbReference>
<organism evidence="2 3">
    <name type="scientific">Datura stramonium</name>
    <name type="common">Jimsonweed</name>
    <name type="synonym">Common thornapple</name>
    <dbReference type="NCBI Taxonomy" id="4076"/>
    <lineage>
        <taxon>Eukaryota</taxon>
        <taxon>Viridiplantae</taxon>
        <taxon>Streptophyta</taxon>
        <taxon>Embryophyta</taxon>
        <taxon>Tracheophyta</taxon>
        <taxon>Spermatophyta</taxon>
        <taxon>Magnoliopsida</taxon>
        <taxon>eudicotyledons</taxon>
        <taxon>Gunneridae</taxon>
        <taxon>Pentapetalae</taxon>
        <taxon>asterids</taxon>
        <taxon>lamiids</taxon>
        <taxon>Solanales</taxon>
        <taxon>Solanaceae</taxon>
        <taxon>Solanoideae</taxon>
        <taxon>Datureae</taxon>
        <taxon>Datura</taxon>
    </lineage>
</organism>
<comment type="caution">
    <text evidence="2">The sequence shown here is derived from an EMBL/GenBank/DDBJ whole genome shotgun (WGS) entry which is preliminary data.</text>
</comment>